<reference evidence="2" key="1">
    <citation type="submission" date="2021-05" db="EMBL/GenBank/DDBJ databases">
        <title>A free-living protist that lacks canonical eukaryotic 1 DNA replication and segregation systems.</title>
        <authorList>
            <person name="Salas-Leiva D.E."/>
            <person name="Tromer E.C."/>
            <person name="Curtis B.A."/>
            <person name="Jerlstrom-Hultqvist J."/>
            <person name="Kolisko M."/>
            <person name="Yi Z."/>
            <person name="Salas-Leiva J.S."/>
            <person name="Gallot-Lavallee L."/>
            <person name="Kops G.J.P.L."/>
            <person name="Archibald J.M."/>
            <person name="Simpson A.G.B."/>
            <person name="Roger A.J."/>
        </authorList>
    </citation>
    <scope>NUCLEOTIDE SEQUENCE</scope>
    <source>
        <strain evidence="2">BICM</strain>
    </source>
</reference>
<dbReference type="Proteomes" id="UP000717585">
    <property type="component" value="Unassembled WGS sequence"/>
</dbReference>
<evidence type="ECO:0000256" key="1">
    <source>
        <dbReference type="SAM" id="MobiDB-lite"/>
    </source>
</evidence>
<sequence length="156" mass="16799">MPSFHNAESTTAPASAPSLESLLATLSKIPPLEPTAQVLLDHARSILADGPPLSMNVELSPGDELPAAMHTLNQGAVWACLMGGGANPDLQDLIRNALAPRGQVSLVPLPQVLLHTERRREGRRVLPILKWQHTLPSPHVHGPSIHASSRQPRHLH</sequence>
<evidence type="ECO:0000313" key="3">
    <source>
        <dbReference type="Proteomes" id="UP000717585"/>
    </source>
</evidence>
<gene>
    <name evidence="2" type="ORF">J8273_7217</name>
</gene>
<dbReference type="EMBL" id="JAHDYR010000062">
    <property type="protein sequence ID" value="KAG9390944.1"/>
    <property type="molecule type" value="Genomic_DNA"/>
</dbReference>
<evidence type="ECO:0000313" key="2">
    <source>
        <dbReference type="EMBL" id="KAG9390944.1"/>
    </source>
</evidence>
<comment type="caution">
    <text evidence="2">The sequence shown here is derived from an EMBL/GenBank/DDBJ whole genome shotgun (WGS) entry which is preliminary data.</text>
</comment>
<proteinExistence type="predicted"/>
<feature type="region of interest" description="Disordered" evidence="1">
    <location>
        <begin position="137"/>
        <end position="156"/>
    </location>
</feature>
<accession>A0A8J6B1I9</accession>
<protein>
    <submittedName>
        <fullName evidence="2">Uncharacterized protein</fullName>
    </submittedName>
</protein>
<dbReference type="AlphaFoldDB" id="A0A8J6B1I9"/>
<keyword evidence="3" id="KW-1185">Reference proteome</keyword>
<name>A0A8J6B1I9_9EUKA</name>
<organism evidence="2 3">
    <name type="scientific">Carpediemonas membranifera</name>
    <dbReference type="NCBI Taxonomy" id="201153"/>
    <lineage>
        <taxon>Eukaryota</taxon>
        <taxon>Metamonada</taxon>
        <taxon>Carpediemonas-like organisms</taxon>
        <taxon>Carpediemonas</taxon>
    </lineage>
</organism>